<reference evidence="6" key="2">
    <citation type="submission" date="2020-09" db="EMBL/GenBank/DDBJ databases">
        <authorList>
            <person name="Sun Q."/>
            <person name="Zhou Y."/>
        </authorList>
    </citation>
    <scope>NUCLEOTIDE SEQUENCE</scope>
    <source>
        <strain evidence="6">CGMCC 1.10998</strain>
    </source>
</reference>
<dbReference type="Pfam" id="PF00160">
    <property type="entry name" value="Pro_isomerase"/>
    <property type="match status" value="1"/>
</dbReference>
<dbReference type="InterPro" id="IPR002130">
    <property type="entry name" value="Cyclophilin-type_PPIase_dom"/>
</dbReference>
<dbReference type="SUPFAM" id="SSF50891">
    <property type="entry name" value="Cyclophilin-like"/>
    <property type="match status" value="1"/>
</dbReference>
<keyword evidence="3 4" id="KW-0413">Isomerase</keyword>
<dbReference type="InterPro" id="IPR044665">
    <property type="entry name" value="E_coli_cyclophilin_A-like"/>
</dbReference>
<dbReference type="GO" id="GO:0003755">
    <property type="term" value="F:peptidyl-prolyl cis-trans isomerase activity"/>
    <property type="evidence" value="ECO:0007669"/>
    <property type="project" value="UniProtKB-UniRule"/>
</dbReference>
<feature type="domain" description="PPIase cyclophilin-type" evidence="5">
    <location>
        <begin position="130"/>
        <end position="284"/>
    </location>
</feature>
<evidence type="ECO:0000256" key="3">
    <source>
        <dbReference type="ARBA" id="ARBA00023235"/>
    </source>
</evidence>
<dbReference type="EC" id="5.2.1.8" evidence="4"/>
<protein>
    <recommendedName>
        <fullName evidence="4">Peptidyl-prolyl cis-trans isomerase</fullName>
        <shortName evidence="4">PPIase</shortName>
        <ecNumber evidence="4">5.2.1.8</ecNumber>
    </recommendedName>
</protein>
<keyword evidence="7" id="KW-1185">Reference proteome</keyword>
<evidence type="ECO:0000313" key="7">
    <source>
        <dbReference type="Proteomes" id="UP000637423"/>
    </source>
</evidence>
<evidence type="ECO:0000256" key="2">
    <source>
        <dbReference type="ARBA" id="ARBA00023110"/>
    </source>
</evidence>
<dbReference type="AlphaFoldDB" id="A0A916V0Q0"/>
<gene>
    <name evidence="6" type="ORF">GCM10011396_53900</name>
</gene>
<dbReference type="InterPro" id="IPR029000">
    <property type="entry name" value="Cyclophilin-like_dom_sf"/>
</dbReference>
<comment type="catalytic activity">
    <reaction evidence="4">
        <text>[protein]-peptidylproline (omega=180) = [protein]-peptidylproline (omega=0)</text>
        <dbReference type="Rhea" id="RHEA:16237"/>
        <dbReference type="Rhea" id="RHEA-COMP:10747"/>
        <dbReference type="Rhea" id="RHEA-COMP:10748"/>
        <dbReference type="ChEBI" id="CHEBI:83833"/>
        <dbReference type="ChEBI" id="CHEBI:83834"/>
        <dbReference type="EC" id="5.2.1.8"/>
    </reaction>
</comment>
<organism evidence="6 7">
    <name type="scientific">Undibacterium terreum</name>
    <dbReference type="NCBI Taxonomy" id="1224302"/>
    <lineage>
        <taxon>Bacteria</taxon>
        <taxon>Pseudomonadati</taxon>
        <taxon>Pseudomonadota</taxon>
        <taxon>Betaproteobacteria</taxon>
        <taxon>Burkholderiales</taxon>
        <taxon>Oxalobacteraceae</taxon>
        <taxon>Undibacterium</taxon>
    </lineage>
</organism>
<comment type="caution">
    <text evidence="6">The sequence shown here is derived from an EMBL/GenBank/DDBJ whole genome shotgun (WGS) entry which is preliminary data.</text>
</comment>
<evidence type="ECO:0000259" key="5">
    <source>
        <dbReference type="PROSITE" id="PS50072"/>
    </source>
</evidence>
<dbReference type="Gene3D" id="2.40.100.10">
    <property type="entry name" value="Cyclophilin-like"/>
    <property type="match status" value="1"/>
</dbReference>
<evidence type="ECO:0000256" key="4">
    <source>
        <dbReference type="RuleBase" id="RU363019"/>
    </source>
</evidence>
<dbReference type="Proteomes" id="UP000637423">
    <property type="component" value="Unassembled WGS sequence"/>
</dbReference>
<dbReference type="PROSITE" id="PS00170">
    <property type="entry name" value="CSA_PPIASE_1"/>
    <property type="match status" value="1"/>
</dbReference>
<dbReference type="PROSITE" id="PS50072">
    <property type="entry name" value="CSA_PPIASE_2"/>
    <property type="match status" value="1"/>
</dbReference>
<dbReference type="EMBL" id="BMED01000008">
    <property type="protein sequence ID" value="GGC99601.1"/>
    <property type="molecule type" value="Genomic_DNA"/>
</dbReference>
<dbReference type="PROSITE" id="PS51257">
    <property type="entry name" value="PROKAR_LIPOPROTEIN"/>
    <property type="match status" value="1"/>
</dbReference>
<sequence length="286" mass="29788">MKALVWLASALTATVLLAGCGGSKDSATTTPTGPVASILKVAPDQLVYRNTTTLTITGQNLLKGLTINNYGCFTMTEVGTGTDTQRVYSCKMITVGTSLLKVYASDNSLIYSGTLTVPVPALPPQVTMTTTLGSVVMQLEPSKAPISVDNFLNYVESNFYPNTIFHRVISNFVIQGGGYTAALTQPTTQSAIVLESGNGLKNVRGSVAMARLTAPNTATSQFFINVVDNASLDATNAGVDGYAVFGAVVSGLNVVDLIKAVPTSTQGGMTDVPVTPVTITGMTRSQ</sequence>
<dbReference type="RefSeq" id="WP_229751381.1">
    <property type="nucleotide sequence ID" value="NZ_BMED01000008.1"/>
</dbReference>
<reference evidence="6" key="1">
    <citation type="journal article" date="2014" name="Int. J. Syst. Evol. Microbiol.">
        <title>Complete genome sequence of Corynebacterium casei LMG S-19264T (=DSM 44701T), isolated from a smear-ripened cheese.</title>
        <authorList>
            <consortium name="US DOE Joint Genome Institute (JGI-PGF)"/>
            <person name="Walter F."/>
            <person name="Albersmeier A."/>
            <person name="Kalinowski J."/>
            <person name="Ruckert C."/>
        </authorList>
    </citation>
    <scope>NUCLEOTIDE SEQUENCE</scope>
    <source>
        <strain evidence="6">CGMCC 1.10998</strain>
    </source>
</reference>
<comment type="function">
    <text evidence="4">PPIases accelerate the folding of proteins. It catalyzes the cis-trans isomerization of proline imidic peptide bonds in oligopeptides.</text>
</comment>
<feature type="chain" id="PRO_5038171490" description="Peptidyl-prolyl cis-trans isomerase" evidence="4">
    <location>
        <begin position="19"/>
        <end position="286"/>
    </location>
</feature>
<dbReference type="GO" id="GO:0006457">
    <property type="term" value="P:protein folding"/>
    <property type="evidence" value="ECO:0007669"/>
    <property type="project" value="InterPro"/>
</dbReference>
<keyword evidence="2 4" id="KW-0697">Rotamase</keyword>
<name>A0A916V0Q0_9BURK</name>
<keyword evidence="4" id="KW-0732">Signal</keyword>
<proteinExistence type="inferred from homology"/>
<evidence type="ECO:0000256" key="1">
    <source>
        <dbReference type="ARBA" id="ARBA00007365"/>
    </source>
</evidence>
<evidence type="ECO:0000313" key="6">
    <source>
        <dbReference type="EMBL" id="GGC99601.1"/>
    </source>
</evidence>
<comment type="similarity">
    <text evidence="1 4">Belongs to the cyclophilin-type PPIase family.</text>
</comment>
<dbReference type="InterPro" id="IPR020892">
    <property type="entry name" value="Cyclophilin-type_PPIase_CS"/>
</dbReference>
<accession>A0A916V0Q0</accession>
<dbReference type="PRINTS" id="PR00153">
    <property type="entry name" value="CSAPPISMRASE"/>
</dbReference>
<dbReference type="PANTHER" id="PTHR43246">
    <property type="entry name" value="PEPTIDYL-PROLYL CIS-TRANS ISOMERASE CYP38, CHLOROPLASTIC"/>
    <property type="match status" value="1"/>
</dbReference>
<feature type="signal peptide" evidence="4">
    <location>
        <begin position="1"/>
        <end position="18"/>
    </location>
</feature>